<evidence type="ECO:0000313" key="2">
    <source>
        <dbReference type="EMBL" id="MDR7308124.1"/>
    </source>
</evidence>
<reference evidence="2 3" key="1">
    <citation type="submission" date="2023-07" db="EMBL/GenBank/DDBJ databases">
        <title>Sorghum-associated microbial communities from plants grown in Nebraska, USA.</title>
        <authorList>
            <person name="Schachtman D."/>
        </authorList>
    </citation>
    <scope>NUCLEOTIDE SEQUENCE [LARGE SCALE GENOMIC DNA]</scope>
    <source>
        <strain evidence="2 3">BE308</strain>
    </source>
</reference>
<dbReference type="EMBL" id="JAVDXO010000009">
    <property type="protein sequence ID" value="MDR7308124.1"/>
    <property type="molecule type" value="Genomic_DNA"/>
</dbReference>
<evidence type="ECO:0000313" key="3">
    <source>
        <dbReference type="Proteomes" id="UP001268089"/>
    </source>
</evidence>
<comment type="caution">
    <text evidence="2">The sequence shown here is derived from an EMBL/GenBank/DDBJ whole genome shotgun (WGS) entry which is preliminary data.</text>
</comment>
<evidence type="ECO:0000256" key="1">
    <source>
        <dbReference type="ARBA" id="ARBA00044755"/>
    </source>
</evidence>
<dbReference type="InterPro" id="IPR007607">
    <property type="entry name" value="BacA/B"/>
</dbReference>
<accession>A0ABU1ZRE1</accession>
<gene>
    <name evidence="2" type="ORF">J2X15_003433</name>
</gene>
<comment type="similarity">
    <text evidence="1">Belongs to the bactofilin family.</text>
</comment>
<keyword evidence="3" id="KW-1185">Reference proteome</keyword>
<dbReference type="PANTHER" id="PTHR35024:SF4">
    <property type="entry name" value="POLYMER-FORMING CYTOSKELETAL PROTEIN"/>
    <property type="match status" value="1"/>
</dbReference>
<protein>
    <submittedName>
        <fullName evidence="2">Cytoskeletal protein CcmA (Bactofilin family)</fullName>
    </submittedName>
</protein>
<dbReference type="PANTHER" id="PTHR35024">
    <property type="entry name" value="HYPOTHETICAL CYTOSOLIC PROTEIN"/>
    <property type="match status" value="1"/>
</dbReference>
<organism evidence="2 3">
    <name type="scientific">Rhodoferax saidenbachensis</name>
    <dbReference type="NCBI Taxonomy" id="1484693"/>
    <lineage>
        <taxon>Bacteria</taxon>
        <taxon>Pseudomonadati</taxon>
        <taxon>Pseudomonadota</taxon>
        <taxon>Betaproteobacteria</taxon>
        <taxon>Burkholderiales</taxon>
        <taxon>Comamonadaceae</taxon>
        <taxon>Rhodoferax</taxon>
    </lineage>
</organism>
<dbReference type="Pfam" id="PF04519">
    <property type="entry name" value="Bactofilin"/>
    <property type="match status" value="1"/>
</dbReference>
<proteinExistence type="inferred from homology"/>
<sequence>MFNKKKQPPIKSLIAEGTQIDGNMAFSDGLRVDGVIVGNVMASDTVVSILVISDSASVTGEITADHIIINGTVKGPIHARHMLELQPKARIEGDVEYAALEMHQGALISGQLRPLLGAEEKPTLKLAANNQ</sequence>
<name>A0ABU1ZRE1_9BURK</name>
<dbReference type="RefSeq" id="WP_310344959.1">
    <property type="nucleotide sequence ID" value="NZ_JAVDXO010000009.1"/>
</dbReference>
<dbReference type="Proteomes" id="UP001268089">
    <property type="component" value="Unassembled WGS sequence"/>
</dbReference>